<dbReference type="PROSITE" id="PS51257">
    <property type="entry name" value="PROKAR_LIPOPROTEIN"/>
    <property type="match status" value="1"/>
</dbReference>
<dbReference type="OrthoDB" id="3297121at2"/>
<accession>A0A5B2XIK7</accession>
<evidence type="ECO:0000256" key="2">
    <source>
        <dbReference type="SAM" id="SignalP"/>
    </source>
</evidence>
<evidence type="ECO:0000313" key="4">
    <source>
        <dbReference type="Proteomes" id="UP000323454"/>
    </source>
</evidence>
<dbReference type="EMBL" id="VUOB01000021">
    <property type="protein sequence ID" value="KAA2262572.1"/>
    <property type="molecule type" value="Genomic_DNA"/>
</dbReference>
<dbReference type="AlphaFoldDB" id="A0A5B2XIK7"/>
<keyword evidence="4" id="KW-1185">Reference proteome</keyword>
<gene>
    <name evidence="3" type="ORF">F0L68_11730</name>
</gene>
<name>A0A5B2XIK7_9PSEU</name>
<reference evidence="3 4" key="1">
    <citation type="submission" date="2019-09" db="EMBL/GenBank/DDBJ databases">
        <title>Goodfellowia gen. nov., a new genus of the Pseudonocardineae related to Actinoalloteichus, containing Goodfellowia coeruleoviolacea gen. nov., comb. nov. gen. nov., comb. nov.</title>
        <authorList>
            <person name="Labeda D."/>
        </authorList>
    </citation>
    <scope>NUCLEOTIDE SEQUENCE [LARGE SCALE GENOMIC DNA]</scope>
    <source>
        <strain evidence="3 4">AN110305</strain>
    </source>
</reference>
<feature type="region of interest" description="Disordered" evidence="1">
    <location>
        <begin position="154"/>
        <end position="198"/>
    </location>
</feature>
<sequence length="198" mass="20565">MTIRNRGVAGIVGVAALLALAGCSTTEPPPAKVATLQTSGATDAPSSAQSSAARPSNADADRPRYRLDMTGADRDRMLEPWTKCMADHGVKPPSGTGVTDPGSGADKSSPAAAACMSKYPLPPWEYDKNNPESMDFVHKMVLCLRQKGVKEVTEDAANNTTGRNGFALGGPNNDSESVSKGLAMAPVCEKELSTGGTR</sequence>
<feature type="region of interest" description="Disordered" evidence="1">
    <location>
        <begin position="87"/>
        <end position="110"/>
    </location>
</feature>
<feature type="compositionally biased region" description="Low complexity" evidence="1">
    <location>
        <begin position="44"/>
        <end position="58"/>
    </location>
</feature>
<keyword evidence="2" id="KW-0732">Signal</keyword>
<protein>
    <recommendedName>
        <fullName evidence="5">Lipoprotein</fullName>
    </recommendedName>
</protein>
<feature type="chain" id="PRO_5039365140" description="Lipoprotein" evidence="2">
    <location>
        <begin position="22"/>
        <end position="198"/>
    </location>
</feature>
<evidence type="ECO:0000256" key="1">
    <source>
        <dbReference type="SAM" id="MobiDB-lite"/>
    </source>
</evidence>
<organism evidence="3 4">
    <name type="scientific">Solihabitans fulvus</name>
    <dbReference type="NCBI Taxonomy" id="1892852"/>
    <lineage>
        <taxon>Bacteria</taxon>
        <taxon>Bacillati</taxon>
        <taxon>Actinomycetota</taxon>
        <taxon>Actinomycetes</taxon>
        <taxon>Pseudonocardiales</taxon>
        <taxon>Pseudonocardiaceae</taxon>
        <taxon>Solihabitans</taxon>
    </lineage>
</organism>
<evidence type="ECO:0000313" key="3">
    <source>
        <dbReference type="EMBL" id="KAA2262572.1"/>
    </source>
</evidence>
<comment type="caution">
    <text evidence="3">The sequence shown here is derived from an EMBL/GenBank/DDBJ whole genome shotgun (WGS) entry which is preliminary data.</text>
</comment>
<dbReference type="RefSeq" id="WP_149849551.1">
    <property type="nucleotide sequence ID" value="NZ_VUOB01000021.1"/>
</dbReference>
<proteinExistence type="predicted"/>
<dbReference type="Proteomes" id="UP000323454">
    <property type="component" value="Unassembled WGS sequence"/>
</dbReference>
<evidence type="ECO:0008006" key="5">
    <source>
        <dbReference type="Google" id="ProtNLM"/>
    </source>
</evidence>
<feature type="region of interest" description="Disordered" evidence="1">
    <location>
        <begin position="26"/>
        <end position="65"/>
    </location>
</feature>
<reference evidence="3 4" key="2">
    <citation type="submission" date="2019-09" db="EMBL/GenBank/DDBJ databases">
        <authorList>
            <person name="Jin C."/>
        </authorList>
    </citation>
    <scope>NUCLEOTIDE SEQUENCE [LARGE SCALE GENOMIC DNA]</scope>
    <source>
        <strain evidence="3 4">AN110305</strain>
    </source>
</reference>
<feature type="signal peptide" evidence="2">
    <location>
        <begin position="1"/>
        <end position="21"/>
    </location>
</feature>